<feature type="compositionally biased region" description="Low complexity" evidence="1">
    <location>
        <begin position="107"/>
        <end position="118"/>
    </location>
</feature>
<name>A0A1B6HX53_9HEMI</name>
<evidence type="ECO:0000256" key="1">
    <source>
        <dbReference type="SAM" id="MobiDB-lite"/>
    </source>
</evidence>
<reference evidence="2" key="1">
    <citation type="submission" date="2015-11" db="EMBL/GenBank/DDBJ databases">
        <title>De novo transcriptome assembly of four potential Pierce s Disease insect vectors from Arizona vineyards.</title>
        <authorList>
            <person name="Tassone E.E."/>
        </authorList>
    </citation>
    <scope>NUCLEOTIDE SEQUENCE</scope>
</reference>
<evidence type="ECO:0000313" key="2">
    <source>
        <dbReference type="EMBL" id="JAS79215.1"/>
    </source>
</evidence>
<sequence length="139" mass="15241">MSYIADSSVLPLWTAVIFGVICHSKPIQFDQKQLISSDQEAECTFICTPVEGSTEYENCEYDCVVKDATFYTKEQRKPTTPSFDQPNTTNQPEKTTTPKPEAKTKSSESTTTIPISTKNGSPVENTTPATSTFAQTSAP</sequence>
<dbReference type="EMBL" id="GECU01028491">
    <property type="protein sequence ID" value="JAS79215.1"/>
    <property type="molecule type" value="Transcribed_RNA"/>
</dbReference>
<proteinExistence type="predicted"/>
<protein>
    <submittedName>
        <fullName evidence="2">Uncharacterized protein</fullName>
    </submittedName>
</protein>
<accession>A0A1B6HX53</accession>
<organism evidence="2">
    <name type="scientific">Homalodisca liturata</name>
    <dbReference type="NCBI Taxonomy" id="320908"/>
    <lineage>
        <taxon>Eukaryota</taxon>
        <taxon>Metazoa</taxon>
        <taxon>Ecdysozoa</taxon>
        <taxon>Arthropoda</taxon>
        <taxon>Hexapoda</taxon>
        <taxon>Insecta</taxon>
        <taxon>Pterygota</taxon>
        <taxon>Neoptera</taxon>
        <taxon>Paraneoptera</taxon>
        <taxon>Hemiptera</taxon>
        <taxon>Auchenorrhyncha</taxon>
        <taxon>Membracoidea</taxon>
        <taxon>Cicadellidae</taxon>
        <taxon>Cicadellinae</taxon>
        <taxon>Proconiini</taxon>
        <taxon>Homalodisca</taxon>
    </lineage>
</organism>
<dbReference type="AlphaFoldDB" id="A0A1B6HX53"/>
<feature type="region of interest" description="Disordered" evidence="1">
    <location>
        <begin position="74"/>
        <end position="139"/>
    </location>
</feature>
<gene>
    <name evidence="2" type="ORF">g.58964</name>
</gene>
<feature type="compositionally biased region" description="Polar residues" evidence="1">
    <location>
        <begin position="119"/>
        <end position="139"/>
    </location>
</feature>
<feature type="compositionally biased region" description="Low complexity" evidence="1">
    <location>
        <begin position="85"/>
        <end position="99"/>
    </location>
</feature>
<feature type="non-terminal residue" evidence="2">
    <location>
        <position position="139"/>
    </location>
</feature>